<dbReference type="AlphaFoldDB" id="A0A6C0AKA8"/>
<dbReference type="EMBL" id="MN740676">
    <property type="protein sequence ID" value="QHS80267.1"/>
    <property type="molecule type" value="Genomic_DNA"/>
</dbReference>
<proteinExistence type="predicted"/>
<name>A0A6C0AKA8_9ZZZZ</name>
<organism evidence="1">
    <name type="scientific">viral metagenome</name>
    <dbReference type="NCBI Taxonomy" id="1070528"/>
    <lineage>
        <taxon>unclassified sequences</taxon>
        <taxon>metagenomes</taxon>
        <taxon>organismal metagenomes</taxon>
    </lineage>
</organism>
<protein>
    <submittedName>
        <fullName evidence="1">Uncharacterized protein</fullName>
    </submittedName>
</protein>
<accession>A0A6C0AKA8</accession>
<evidence type="ECO:0000313" key="1">
    <source>
        <dbReference type="EMBL" id="QHS80267.1"/>
    </source>
</evidence>
<sequence length="222" mass="26025">MKFISNSGEVNKKKDNTFNITFNKYDQYSYLWDNLYFTDIVEKKAINKKITYTIKAHEVMTLKVYLQNNYFSYSDGLLFFNMISQQLFTLDKNNVGISHFDIEDIVVVKDVNENNLFYFVNISKIIPKKNNLLEILSPFDKKTPFLSPEMKNINTIPSKITKYSSCYSLGILTIYGFLKDKHITINENTFDDAVGFLGLNKLFYSLKRSIKNLPKDRKLLYI</sequence>
<reference evidence="1" key="1">
    <citation type="journal article" date="2020" name="Nature">
        <title>Giant virus diversity and host interactions through global metagenomics.</title>
        <authorList>
            <person name="Schulz F."/>
            <person name="Roux S."/>
            <person name="Paez-Espino D."/>
            <person name="Jungbluth S."/>
            <person name="Walsh D.A."/>
            <person name="Denef V.J."/>
            <person name="McMahon K.D."/>
            <person name="Konstantinidis K.T."/>
            <person name="Eloe-Fadrosh E.A."/>
            <person name="Kyrpides N.C."/>
            <person name="Woyke T."/>
        </authorList>
    </citation>
    <scope>NUCLEOTIDE SEQUENCE</scope>
    <source>
        <strain evidence="1">GVMAG-S-1039698-54</strain>
    </source>
</reference>